<dbReference type="AlphaFoldDB" id="A0A9X3IV93"/>
<dbReference type="InterPro" id="IPR002781">
    <property type="entry name" value="TM_pro_TauE-like"/>
</dbReference>
<organism evidence="9 10">
    <name type="scientific">Parathalassolituus penaei</name>
    <dbReference type="NCBI Taxonomy" id="2997323"/>
    <lineage>
        <taxon>Bacteria</taxon>
        <taxon>Pseudomonadati</taxon>
        <taxon>Pseudomonadota</taxon>
        <taxon>Gammaproteobacteria</taxon>
        <taxon>Oceanospirillales</taxon>
        <taxon>Oceanospirillaceae</taxon>
        <taxon>Parathalassolituus</taxon>
    </lineage>
</organism>
<proteinExistence type="inferred from homology"/>
<keyword evidence="3" id="KW-0813">Transport</keyword>
<dbReference type="PANTHER" id="PTHR30269:SF37">
    <property type="entry name" value="MEMBRANE TRANSPORTER PROTEIN"/>
    <property type="match status" value="1"/>
</dbReference>
<dbReference type="Proteomes" id="UP001150830">
    <property type="component" value="Unassembled WGS sequence"/>
</dbReference>
<protein>
    <recommendedName>
        <fullName evidence="8">Probable membrane transporter protein</fullName>
    </recommendedName>
</protein>
<comment type="caution">
    <text evidence="9">The sequence shown here is derived from an EMBL/GenBank/DDBJ whole genome shotgun (WGS) entry which is preliminary data.</text>
</comment>
<feature type="transmembrane region" description="Helical" evidence="8">
    <location>
        <begin position="56"/>
        <end position="75"/>
    </location>
</feature>
<keyword evidence="4 8" id="KW-1003">Cell membrane</keyword>
<evidence type="ECO:0000256" key="1">
    <source>
        <dbReference type="ARBA" id="ARBA00004651"/>
    </source>
</evidence>
<keyword evidence="5 8" id="KW-0812">Transmembrane</keyword>
<dbReference type="PANTHER" id="PTHR30269">
    <property type="entry name" value="TRANSMEMBRANE PROTEIN YFCA"/>
    <property type="match status" value="1"/>
</dbReference>
<feature type="transmembrane region" description="Helical" evidence="8">
    <location>
        <begin position="206"/>
        <end position="223"/>
    </location>
</feature>
<evidence type="ECO:0000256" key="4">
    <source>
        <dbReference type="ARBA" id="ARBA00022475"/>
    </source>
</evidence>
<gene>
    <name evidence="9" type="ORF">OUO13_17685</name>
</gene>
<evidence type="ECO:0000313" key="9">
    <source>
        <dbReference type="EMBL" id="MCY0967013.1"/>
    </source>
</evidence>
<feature type="transmembrane region" description="Helical" evidence="8">
    <location>
        <begin position="6"/>
        <end position="26"/>
    </location>
</feature>
<dbReference type="Pfam" id="PF01925">
    <property type="entry name" value="TauE"/>
    <property type="match status" value="1"/>
</dbReference>
<feature type="transmembrane region" description="Helical" evidence="8">
    <location>
        <begin position="33"/>
        <end position="50"/>
    </location>
</feature>
<evidence type="ECO:0000256" key="6">
    <source>
        <dbReference type="ARBA" id="ARBA00022989"/>
    </source>
</evidence>
<dbReference type="EMBL" id="JAPNOA010000058">
    <property type="protein sequence ID" value="MCY0967013.1"/>
    <property type="molecule type" value="Genomic_DNA"/>
</dbReference>
<comment type="similarity">
    <text evidence="2 8">Belongs to the 4-toluene sulfonate uptake permease (TSUP) (TC 2.A.102) family.</text>
</comment>
<evidence type="ECO:0000256" key="8">
    <source>
        <dbReference type="RuleBase" id="RU363041"/>
    </source>
</evidence>
<dbReference type="InterPro" id="IPR052017">
    <property type="entry name" value="TSUP"/>
</dbReference>
<name>A0A9X3IV93_9GAMM</name>
<evidence type="ECO:0000256" key="2">
    <source>
        <dbReference type="ARBA" id="ARBA00009142"/>
    </source>
</evidence>
<feature type="transmembrane region" description="Helical" evidence="8">
    <location>
        <begin position="177"/>
        <end position="199"/>
    </location>
</feature>
<feature type="transmembrane region" description="Helical" evidence="8">
    <location>
        <begin position="235"/>
        <end position="253"/>
    </location>
</feature>
<feature type="transmembrane region" description="Helical" evidence="8">
    <location>
        <begin position="107"/>
        <end position="128"/>
    </location>
</feature>
<keyword evidence="7 8" id="KW-0472">Membrane</keyword>
<sequence>MSDPSVFQFLGFGPGFWLVAALAVFITGVSKSGFAGGVGVVAVPLMSLFVDPRQAAAIMLPLLICMDFFSVRIWYGKQDKRQLKLLFPATVIGVLIGYLLFDWLDANVIRVMVGLLAILFALWGLSQIKVAGETRAGHKGWGRFCGVLTGFTSFVAHAGGPPLSLYMLPLRLPRETYLATVVILMTGVNLVKLVPYAALGQLKTDNLAAALVLMPLAFVGVKLGVKLQARINDKLFYRLIYTALILIGIKLLYDAF</sequence>
<evidence type="ECO:0000256" key="3">
    <source>
        <dbReference type="ARBA" id="ARBA00022448"/>
    </source>
</evidence>
<evidence type="ECO:0000256" key="7">
    <source>
        <dbReference type="ARBA" id="ARBA00023136"/>
    </source>
</evidence>
<dbReference type="GO" id="GO:0005886">
    <property type="term" value="C:plasma membrane"/>
    <property type="evidence" value="ECO:0007669"/>
    <property type="project" value="UniProtKB-SubCell"/>
</dbReference>
<evidence type="ECO:0000256" key="5">
    <source>
        <dbReference type="ARBA" id="ARBA00022692"/>
    </source>
</evidence>
<evidence type="ECO:0000313" key="10">
    <source>
        <dbReference type="Proteomes" id="UP001150830"/>
    </source>
</evidence>
<reference evidence="9" key="1">
    <citation type="submission" date="2022-11" db="EMBL/GenBank/DDBJ databases">
        <title>Parathalassolutuus dongxingensis gen. nov., sp. nov., a novel member of family Oceanospirillaceae isolated from a coastal shrimp pond in Guangxi, China.</title>
        <authorList>
            <person name="Chen H."/>
        </authorList>
    </citation>
    <scope>NUCLEOTIDE SEQUENCE</scope>
    <source>
        <strain evidence="9">G-43</strain>
    </source>
</reference>
<comment type="subcellular location">
    <subcellularLocation>
        <location evidence="1 8">Cell membrane</location>
        <topology evidence="1 8">Multi-pass membrane protein</topology>
    </subcellularLocation>
</comment>
<keyword evidence="10" id="KW-1185">Reference proteome</keyword>
<feature type="transmembrane region" description="Helical" evidence="8">
    <location>
        <begin position="140"/>
        <end position="157"/>
    </location>
</feature>
<dbReference type="RefSeq" id="WP_283175219.1">
    <property type="nucleotide sequence ID" value="NZ_JAPNOA010000058.1"/>
</dbReference>
<keyword evidence="6 8" id="KW-1133">Transmembrane helix</keyword>
<accession>A0A9X3IV93</accession>
<feature type="transmembrane region" description="Helical" evidence="8">
    <location>
        <begin position="82"/>
        <end position="101"/>
    </location>
</feature>